<dbReference type="EC" id="2.4.1.182" evidence="2"/>
<dbReference type="GO" id="GO:0009245">
    <property type="term" value="P:lipid A biosynthetic process"/>
    <property type="evidence" value="ECO:0007669"/>
    <property type="project" value="UniProtKB-KW"/>
</dbReference>
<dbReference type="PANTHER" id="PTHR30372:SF4">
    <property type="entry name" value="LIPID-A-DISACCHARIDE SYNTHASE, MITOCHONDRIAL-RELATED"/>
    <property type="match status" value="1"/>
</dbReference>
<dbReference type="PANTHER" id="PTHR30372">
    <property type="entry name" value="LIPID-A-DISACCHARIDE SYNTHASE"/>
    <property type="match status" value="1"/>
</dbReference>
<proteinExistence type="predicted"/>
<evidence type="ECO:0000313" key="11">
    <source>
        <dbReference type="Proteomes" id="UP000320390"/>
    </source>
</evidence>
<keyword evidence="6 10" id="KW-0328">Glycosyltransferase</keyword>
<organism evidence="10 11">
    <name type="scientific">Saltatorellus ferox</name>
    <dbReference type="NCBI Taxonomy" id="2528018"/>
    <lineage>
        <taxon>Bacteria</taxon>
        <taxon>Pseudomonadati</taxon>
        <taxon>Planctomycetota</taxon>
        <taxon>Planctomycetia</taxon>
        <taxon>Planctomycetia incertae sedis</taxon>
        <taxon>Saltatorellus</taxon>
    </lineage>
</organism>
<dbReference type="Pfam" id="PF02684">
    <property type="entry name" value="LpxB"/>
    <property type="match status" value="1"/>
</dbReference>
<keyword evidence="8" id="KW-0443">Lipid metabolism</keyword>
<evidence type="ECO:0000256" key="5">
    <source>
        <dbReference type="ARBA" id="ARBA00022556"/>
    </source>
</evidence>
<dbReference type="SUPFAM" id="SSF53756">
    <property type="entry name" value="UDP-Glycosyltransferase/glycogen phosphorylase"/>
    <property type="match status" value="1"/>
</dbReference>
<sequence>MLPRTAARLELARAIGGGLVAPLRFLAHLPARARVRREIAADVAAGAGIPGEIPDFEIRKDRPLRIFLSAAEASGEIHGASLAKALWKAAEDRSAPRPEIIAVGGERLRALGITTIGDPVARAETGFDGVLQSLPYYVGLLEDAARHARETRPDVVVPIDSPALHVPLARMVRRYGSPVVHVVAPQYWGWAPWRVGAYRKVVDRALTILPHEPAWFGRHDVATAHIGHPLLDALAGVPVTEPDPASRVLALLPGSRRGVIRRNLPWMITALGALRAEHPDAEIRILQSTPEHRELIEGILAETQGGDRARLVVGDLHGNLTEARAAFAVSGTILTDVLHHRLPTVVVYRVSKRLETWMYRNVLTCPYFASTNLLAGAEVLPEHCFRGHGPMETVSKEVAAAFGDEARRAAYGAGIAEAARRLGSAGAIERAAGHVLQVASRGRIA</sequence>
<dbReference type="EMBL" id="CP036434">
    <property type="protein sequence ID" value="QDV07938.1"/>
    <property type="molecule type" value="Genomic_DNA"/>
</dbReference>
<evidence type="ECO:0000256" key="8">
    <source>
        <dbReference type="ARBA" id="ARBA00023098"/>
    </source>
</evidence>
<evidence type="ECO:0000256" key="1">
    <source>
        <dbReference type="ARBA" id="ARBA00002056"/>
    </source>
</evidence>
<evidence type="ECO:0000256" key="4">
    <source>
        <dbReference type="ARBA" id="ARBA00022516"/>
    </source>
</evidence>
<gene>
    <name evidence="10" type="ORF">Poly30_34740</name>
</gene>
<keyword evidence="11" id="KW-1185">Reference proteome</keyword>
<dbReference type="InterPro" id="IPR003835">
    <property type="entry name" value="Glyco_trans_19"/>
</dbReference>
<evidence type="ECO:0000256" key="2">
    <source>
        <dbReference type="ARBA" id="ARBA00012687"/>
    </source>
</evidence>
<reference evidence="10 11" key="1">
    <citation type="submission" date="2019-02" db="EMBL/GenBank/DDBJ databases">
        <title>Deep-cultivation of Planctomycetes and their phenomic and genomic characterization uncovers novel biology.</title>
        <authorList>
            <person name="Wiegand S."/>
            <person name="Jogler M."/>
            <person name="Boedeker C."/>
            <person name="Pinto D."/>
            <person name="Vollmers J."/>
            <person name="Rivas-Marin E."/>
            <person name="Kohn T."/>
            <person name="Peeters S.H."/>
            <person name="Heuer A."/>
            <person name="Rast P."/>
            <person name="Oberbeckmann S."/>
            <person name="Bunk B."/>
            <person name="Jeske O."/>
            <person name="Meyerdierks A."/>
            <person name="Storesund J.E."/>
            <person name="Kallscheuer N."/>
            <person name="Luecker S."/>
            <person name="Lage O.M."/>
            <person name="Pohl T."/>
            <person name="Merkel B.J."/>
            <person name="Hornburger P."/>
            <person name="Mueller R.-W."/>
            <person name="Bruemmer F."/>
            <person name="Labrenz M."/>
            <person name="Spormann A.M."/>
            <person name="Op den Camp H."/>
            <person name="Overmann J."/>
            <person name="Amann R."/>
            <person name="Jetten M.S.M."/>
            <person name="Mascher T."/>
            <person name="Medema M.H."/>
            <person name="Devos D.P."/>
            <person name="Kaster A.-K."/>
            <person name="Ovreas L."/>
            <person name="Rohde M."/>
            <person name="Galperin M.Y."/>
            <person name="Jogler C."/>
        </authorList>
    </citation>
    <scope>NUCLEOTIDE SEQUENCE [LARGE SCALE GENOMIC DNA]</scope>
    <source>
        <strain evidence="10 11">Poly30</strain>
    </source>
</reference>
<comment type="function">
    <text evidence="1">Condensation of UDP-2,3-diacylglucosamine and 2,3-diacylglucosamine-1-phosphate to form lipid A disaccharide, a precursor of lipid A, a phosphorylated glycolipid that anchors the lipopolysaccharide to the outer membrane of the cell.</text>
</comment>
<accession>A0A518EV58</accession>
<protein>
    <recommendedName>
        <fullName evidence="3">Lipid-A-disaccharide synthase</fullName>
        <ecNumber evidence="2">2.4.1.182</ecNumber>
    </recommendedName>
</protein>
<dbReference type="GO" id="GO:0016020">
    <property type="term" value="C:membrane"/>
    <property type="evidence" value="ECO:0007669"/>
    <property type="project" value="GOC"/>
</dbReference>
<evidence type="ECO:0000256" key="6">
    <source>
        <dbReference type="ARBA" id="ARBA00022676"/>
    </source>
</evidence>
<evidence type="ECO:0000256" key="9">
    <source>
        <dbReference type="ARBA" id="ARBA00048975"/>
    </source>
</evidence>
<dbReference type="GO" id="GO:0005543">
    <property type="term" value="F:phospholipid binding"/>
    <property type="evidence" value="ECO:0007669"/>
    <property type="project" value="TreeGrafter"/>
</dbReference>
<dbReference type="Proteomes" id="UP000320390">
    <property type="component" value="Chromosome"/>
</dbReference>
<evidence type="ECO:0000313" key="10">
    <source>
        <dbReference type="EMBL" id="QDV07938.1"/>
    </source>
</evidence>
<name>A0A518EV58_9BACT</name>
<evidence type="ECO:0000256" key="3">
    <source>
        <dbReference type="ARBA" id="ARBA00020902"/>
    </source>
</evidence>
<evidence type="ECO:0000256" key="7">
    <source>
        <dbReference type="ARBA" id="ARBA00022679"/>
    </source>
</evidence>
<dbReference type="AlphaFoldDB" id="A0A518EV58"/>
<keyword evidence="7 10" id="KW-0808">Transferase</keyword>
<keyword evidence="5" id="KW-0441">Lipid A biosynthesis</keyword>
<comment type="catalytic activity">
    <reaction evidence="9">
        <text>a lipid X + a UDP-2-N,3-O-bis[(3R)-3-hydroxyacyl]-alpha-D-glucosamine = a lipid A disaccharide + UDP + H(+)</text>
        <dbReference type="Rhea" id="RHEA:67828"/>
        <dbReference type="ChEBI" id="CHEBI:15378"/>
        <dbReference type="ChEBI" id="CHEBI:58223"/>
        <dbReference type="ChEBI" id="CHEBI:137748"/>
        <dbReference type="ChEBI" id="CHEBI:176338"/>
        <dbReference type="ChEBI" id="CHEBI:176343"/>
        <dbReference type="EC" id="2.4.1.182"/>
    </reaction>
</comment>
<keyword evidence="4" id="KW-0444">Lipid biosynthesis</keyword>
<dbReference type="GO" id="GO:0008915">
    <property type="term" value="F:lipid-A-disaccharide synthase activity"/>
    <property type="evidence" value="ECO:0007669"/>
    <property type="project" value="UniProtKB-EC"/>
</dbReference>